<dbReference type="Proteomes" id="UP000606974">
    <property type="component" value="Unassembled WGS sequence"/>
</dbReference>
<comment type="caution">
    <text evidence="1">The sequence shown here is derived from an EMBL/GenBank/DDBJ whole genome shotgun (WGS) entry which is preliminary data.</text>
</comment>
<accession>A0A8H7E9H4</accession>
<keyword evidence="2" id="KW-1185">Reference proteome</keyword>
<evidence type="ECO:0000313" key="2">
    <source>
        <dbReference type="Proteomes" id="UP000606974"/>
    </source>
</evidence>
<name>A0A8H7E9H4_9EURO</name>
<sequence>MLQNKIIQPLASSLSLDPKMSSLQPDKLTMPTVRKPWETEYCTVLVQNYGAADTIGALIVCQQSSNVKTLKEPGLLFRFPASLQFPPTTSLLAWYYKSLQKNVARLVAESSSHAFCISGTDDYEIYV</sequence>
<proteinExistence type="predicted"/>
<evidence type="ECO:0000313" key="1">
    <source>
        <dbReference type="EMBL" id="KAF7514182.1"/>
    </source>
</evidence>
<reference evidence="1" key="1">
    <citation type="submission" date="2020-02" db="EMBL/GenBank/DDBJ databases">
        <authorList>
            <person name="Palmer J.M."/>
        </authorList>
    </citation>
    <scope>NUCLEOTIDE SEQUENCE</scope>
    <source>
        <strain evidence="1">EPUS1.4</strain>
        <tissue evidence="1">Thallus</tissue>
    </source>
</reference>
<dbReference type="EMBL" id="JAACFV010000002">
    <property type="protein sequence ID" value="KAF7514182.1"/>
    <property type="molecule type" value="Genomic_DNA"/>
</dbReference>
<protein>
    <submittedName>
        <fullName evidence="1">Uncharacterized protein</fullName>
    </submittedName>
</protein>
<dbReference type="AlphaFoldDB" id="A0A8H7E9H4"/>
<gene>
    <name evidence="1" type="ORF">GJ744_004507</name>
</gene>
<organism evidence="1 2">
    <name type="scientific">Endocarpon pusillum</name>
    <dbReference type="NCBI Taxonomy" id="364733"/>
    <lineage>
        <taxon>Eukaryota</taxon>
        <taxon>Fungi</taxon>
        <taxon>Dikarya</taxon>
        <taxon>Ascomycota</taxon>
        <taxon>Pezizomycotina</taxon>
        <taxon>Eurotiomycetes</taxon>
        <taxon>Chaetothyriomycetidae</taxon>
        <taxon>Verrucariales</taxon>
        <taxon>Verrucariaceae</taxon>
        <taxon>Endocarpon</taxon>
    </lineage>
</organism>